<evidence type="ECO:0000256" key="1">
    <source>
        <dbReference type="SAM" id="MobiDB-lite"/>
    </source>
</evidence>
<comment type="caution">
    <text evidence="2">The sequence shown here is derived from an EMBL/GenBank/DDBJ whole genome shotgun (WGS) entry which is preliminary data.</text>
</comment>
<dbReference type="EMBL" id="SGPK01000671">
    <property type="protein sequence ID" value="THG99722.1"/>
    <property type="molecule type" value="Genomic_DNA"/>
</dbReference>
<reference evidence="2 3" key="1">
    <citation type="submission" date="2019-02" db="EMBL/GenBank/DDBJ databases">
        <title>Genome sequencing of the rare red list fungi Phellinidium pouzarii.</title>
        <authorList>
            <person name="Buettner E."/>
            <person name="Kellner H."/>
        </authorList>
    </citation>
    <scope>NUCLEOTIDE SEQUENCE [LARGE SCALE GENOMIC DNA]</scope>
    <source>
        <strain evidence="2 3">DSM 108285</strain>
    </source>
</reference>
<feature type="region of interest" description="Disordered" evidence="1">
    <location>
        <begin position="115"/>
        <end position="154"/>
    </location>
</feature>
<protein>
    <submittedName>
        <fullName evidence="2">Uncharacterized protein</fullName>
    </submittedName>
</protein>
<name>A0A4V3XAW3_9AGAM</name>
<dbReference type="AlphaFoldDB" id="A0A4V3XAW3"/>
<sequence>MSSPMLIHSIRRAVNTNIIVAAHQRLGVGRAPAAIHLTRFRLYSSSVHNDDPDIIEREKQRNLQGKQHKKSTTSDNYAPGWNEYIASNSEAAIKADRTELSTPDAMQKITIEHIRARHHDESESDDVTSGTVEAEYERDEIQGPLKGKGSAKAA</sequence>
<proteinExistence type="predicted"/>
<feature type="region of interest" description="Disordered" evidence="1">
    <location>
        <begin position="59"/>
        <end position="80"/>
    </location>
</feature>
<dbReference type="Proteomes" id="UP000308199">
    <property type="component" value="Unassembled WGS sequence"/>
</dbReference>
<evidence type="ECO:0000313" key="3">
    <source>
        <dbReference type="Proteomes" id="UP000308199"/>
    </source>
</evidence>
<evidence type="ECO:0000313" key="2">
    <source>
        <dbReference type="EMBL" id="THG99722.1"/>
    </source>
</evidence>
<accession>A0A4V3XAW3</accession>
<keyword evidence="3" id="KW-1185">Reference proteome</keyword>
<dbReference type="OrthoDB" id="529205at2759"/>
<gene>
    <name evidence="2" type="ORF">EW145_g7207</name>
</gene>
<organism evidence="2 3">
    <name type="scientific">Phellinidium pouzarii</name>
    <dbReference type="NCBI Taxonomy" id="167371"/>
    <lineage>
        <taxon>Eukaryota</taxon>
        <taxon>Fungi</taxon>
        <taxon>Dikarya</taxon>
        <taxon>Basidiomycota</taxon>
        <taxon>Agaricomycotina</taxon>
        <taxon>Agaricomycetes</taxon>
        <taxon>Hymenochaetales</taxon>
        <taxon>Hymenochaetaceae</taxon>
        <taxon>Phellinidium</taxon>
    </lineage>
</organism>